<protein>
    <submittedName>
        <fullName evidence="4">Kallikrein-8-like</fullName>
    </submittedName>
</protein>
<dbReference type="Gene3D" id="2.40.10.10">
    <property type="entry name" value="Trypsin-like serine proteases"/>
    <property type="match status" value="2"/>
</dbReference>
<dbReference type="PANTHER" id="PTHR24271">
    <property type="entry name" value="KALLIKREIN-RELATED"/>
    <property type="match status" value="1"/>
</dbReference>
<dbReference type="KEGG" id="tru:115253375"/>
<proteinExistence type="predicted"/>
<dbReference type="GeneID" id="115253375"/>
<reference evidence="4" key="2">
    <citation type="submission" date="2025-08" db="UniProtKB">
        <authorList>
            <consortium name="Ensembl"/>
        </authorList>
    </citation>
    <scope>IDENTIFICATION</scope>
</reference>
<evidence type="ECO:0000256" key="2">
    <source>
        <dbReference type="SAM" id="SignalP"/>
    </source>
</evidence>
<dbReference type="SMART" id="SM00020">
    <property type="entry name" value="Tryp_SPc"/>
    <property type="match status" value="1"/>
</dbReference>
<dbReference type="OMA" id="TWINQNA"/>
<dbReference type="InterPro" id="IPR001254">
    <property type="entry name" value="Trypsin_dom"/>
</dbReference>
<evidence type="ECO:0000313" key="5">
    <source>
        <dbReference type="Proteomes" id="UP000005226"/>
    </source>
</evidence>
<keyword evidence="5" id="KW-1185">Reference proteome</keyword>
<reference evidence="4" key="3">
    <citation type="submission" date="2025-09" db="UniProtKB">
        <authorList>
            <consortium name="Ensembl"/>
        </authorList>
    </citation>
    <scope>IDENTIFICATION</scope>
</reference>
<dbReference type="GO" id="GO:0030141">
    <property type="term" value="C:secretory granule"/>
    <property type="evidence" value="ECO:0007669"/>
    <property type="project" value="TreeGrafter"/>
</dbReference>
<dbReference type="PROSITE" id="PS50240">
    <property type="entry name" value="TRYPSIN_DOM"/>
    <property type="match status" value="1"/>
</dbReference>
<dbReference type="GeneTree" id="ENSGT00390000009571"/>
<feature type="domain" description="Peptidase S1" evidence="3">
    <location>
        <begin position="31"/>
        <end position="249"/>
    </location>
</feature>
<sequence length="256" mass="28265">MLDKMTVLTSLLFLLRFGITLSAVLDLHKRIIGGQDCGPQQHDYHVKLIGYDGELVCGGSLISEWWILTSAHCWIWGLKVIVGVHPGPGQLMIIQEPPQIYEENNIYHDIMLLKLPKRAVRRTIGIPPLGCTNPGVGAILETAGLAAMTTAPQFRRERNEAITLQCGQITVNGHQYMTQVGDTKYQAHTLTADSNPVDVSQGDSGGGVEYQDAIYGLNTAITDGVTAFAGMNFFLDVCQYRDWINNTMINYRPLFA</sequence>
<dbReference type="InParanoid" id="A0A674P4E5"/>
<keyword evidence="2" id="KW-0732">Signal</keyword>
<accession>A0A674P4E5</accession>
<keyword evidence="1" id="KW-1015">Disulfide bond</keyword>
<dbReference type="InterPro" id="IPR043504">
    <property type="entry name" value="Peptidase_S1_PA_chymotrypsin"/>
</dbReference>
<evidence type="ECO:0000313" key="4">
    <source>
        <dbReference type="Ensembl" id="ENSTRUP00000079968.1"/>
    </source>
</evidence>
<dbReference type="InterPro" id="IPR009003">
    <property type="entry name" value="Peptidase_S1_PA"/>
</dbReference>
<evidence type="ECO:0000259" key="3">
    <source>
        <dbReference type="PROSITE" id="PS50240"/>
    </source>
</evidence>
<dbReference type="Pfam" id="PF00089">
    <property type="entry name" value="Trypsin"/>
    <property type="match status" value="1"/>
</dbReference>
<dbReference type="Proteomes" id="UP000005226">
    <property type="component" value="Chromosome 17"/>
</dbReference>
<reference evidence="4 5" key="1">
    <citation type="journal article" date="2011" name="Genome Biol. Evol.">
        <title>Integration of the genetic map and genome assembly of fugu facilitates insights into distinct features of genome evolution in teleosts and mammals.</title>
        <authorList>
            <person name="Kai W."/>
            <person name="Kikuchi K."/>
            <person name="Tohari S."/>
            <person name="Chew A.K."/>
            <person name="Tay A."/>
            <person name="Fujiwara A."/>
            <person name="Hosoya S."/>
            <person name="Suetake H."/>
            <person name="Naruse K."/>
            <person name="Brenner S."/>
            <person name="Suzuki Y."/>
            <person name="Venkatesh B."/>
        </authorList>
    </citation>
    <scope>NUCLEOTIDE SEQUENCE [LARGE SCALE GENOMIC DNA]</scope>
</reference>
<gene>
    <name evidence="4" type="primary">LOC115253375</name>
</gene>
<organism evidence="4 5">
    <name type="scientific">Takifugu rubripes</name>
    <name type="common">Japanese pufferfish</name>
    <name type="synonym">Fugu rubripes</name>
    <dbReference type="NCBI Taxonomy" id="31033"/>
    <lineage>
        <taxon>Eukaryota</taxon>
        <taxon>Metazoa</taxon>
        <taxon>Chordata</taxon>
        <taxon>Craniata</taxon>
        <taxon>Vertebrata</taxon>
        <taxon>Euteleostomi</taxon>
        <taxon>Actinopterygii</taxon>
        <taxon>Neopterygii</taxon>
        <taxon>Teleostei</taxon>
        <taxon>Neoteleostei</taxon>
        <taxon>Acanthomorphata</taxon>
        <taxon>Eupercaria</taxon>
        <taxon>Tetraodontiformes</taxon>
        <taxon>Tetradontoidea</taxon>
        <taxon>Tetraodontidae</taxon>
        <taxon>Takifugu</taxon>
    </lineage>
</organism>
<dbReference type="AlphaFoldDB" id="A0A674P4E5"/>
<dbReference type="RefSeq" id="XP_029707340.1">
    <property type="nucleotide sequence ID" value="XM_029851480.1"/>
</dbReference>
<evidence type="ECO:0000256" key="1">
    <source>
        <dbReference type="ARBA" id="ARBA00023157"/>
    </source>
</evidence>
<dbReference type="OrthoDB" id="5565075at2759"/>
<feature type="signal peptide" evidence="2">
    <location>
        <begin position="1"/>
        <end position="22"/>
    </location>
</feature>
<feature type="chain" id="PRO_5025552131" evidence="2">
    <location>
        <begin position="23"/>
        <end position="256"/>
    </location>
</feature>
<dbReference type="GO" id="GO:0004252">
    <property type="term" value="F:serine-type endopeptidase activity"/>
    <property type="evidence" value="ECO:0007669"/>
    <property type="project" value="InterPro"/>
</dbReference>
<dbReference type="InterPro" id="IPR001314">
    <property type="entry name" value="Peptidase_S1A"/>
</dbReference>
<dbReference type="GO" id="GO:0006508">
    <property type="term" value="P:proteolysis"/>
    <property type="evidence" value="ECO:0007669"/>
    <property type="project" value="InterPro"/>
</dbReference>
<dbReference type="PRINTS" id="PR00722">
    <property type="entry name" value="CHYMOTRYPSIN"/>
</dbReference>
<name>A0A674P4E5_TAKRU</name>
<dbReference type="SUPFAM" id="SSF50494">
    <property type="entry name" value="Trypsin-like serine proteases"/>
    <property type="match status" value="1"/>
</dbReference>
<dbReference type="PANTHER" id="PTHR24271:SF47">
    <property type="entry name" value="KALLIKREIN-1"/>
    <property type="match status" value="1"/>
</dbReference>
<dbReference type="Ensembl" id="ENSTRUT00000068549.1">
    <property type="protein sequence ID" value="ENSTRUP00000079968.1"/>
    <property type="gene ID" value="ENSTRUG00000030035.1"/>
</dbReference>